<organism evidence="2 3">
    <name type="scientific">Chiloscyllium punctatum</name>
    <name type="common">Brownbanded bambooshark</name>
    <name type="synonym">Hemiscyllium punctatum</name>
    <dbReference type="NCBI Taxonomy" id="137246"/>
    <lineage>
        <taxon>Eukaryota</taxon>
        <taxon>Metazoa</taxon>
        <taxon>Chordata</taxon>
        <taxon>Craniata</taxon>
        <taxon>Vertebrata</taxon>
        <taxon>Chondrichthyes</taxon>
        <taxon>Elasmobranchii</taxon>
        <taxon>Galeomorphii</taxon>
        <taxon>Galeoidea</taxon>
        <taxon>Orectolobiformes</taxon>
        <taxon>Hemiscylliidae</taxon>
        <taxon>Chiloscyllium</taxon>
    </lineage>
</organism>
<accession>A0A401TM63</accession>
<protein>
    <submittedName>
        <fullName evidence="2">Uncharacterized protein</fullName>
    </submittedName>
</protein>
<proteinExistence type="predicted"/>
<evidence type="ECO:0000256" key="1">
    <source>
        <dbReference type="SAM" id="MobiDB-lite"/>
    </source>
</evidence>
<evidence type="ECO:0000313" key="2">
    <source>
        <dbReference type="EMBL" id="GCC43747.1"/>
    </source>
</evidence>
<dbReference type="Proteomes" id="UP000287033">
    <property type="component" value="Unassembled WGS sequence"/>
</dbReference>
<sequence>MGAPRTVPRLGVPRSVPHRKHRAQFPVSVSL</sequence>
<evidence type="ECO:0000313" key="3">
    <source>
        <dbReference type="Proteomes" id="UP000287033"/>
    </source>
</evidence>
<dbReference type="EMBL" id="BEZZ01116844">
    <property type="protein sequence ID" value="GCC43747.1"/>
    <property type="molecule type" value="Genomic_DNA"/>
</dbReference>
<reference evidence="2 3" key="1">
    <citation type="journal article" date="2018" name="Nat. Ecol. Evol.">
        <title>Shark genomes provide insights into elasmobranch evolution and the origin of vertebrates.</title>
        <authorList>
            <person name="Hara Y"/>
            <person name="Yamaguchi K"/>
            <person name="Onimaru K"/>
            <person name="Kadota M"/>
            <person name="Koyanagi M"/>
            <person name="Keeley SD"/>
            <person name="Tatsumi K"/>
            <person name="Tanaka K"/>
            <person name="Motone F"/>
            <person name="Kageyama Y"/>
            <person name="Nozu R"/>
            <person name="Adachi N"/>
            <person name="Nishimura O"/>
            <person name="Nakagawa R"/>
            <person name="Tanegashima C"/>
            <person name="Kiyatake I"/>
            <person name="Matsumoto R"/>
            <person name="Murakumo K"/>
            <person name="Nishida K"/>
            <person name="Terakita A"/>
            <person name="Kuratani S"/>
            <person name="Sato K"/>
            <person name="Hyodo S Kuraku.S."/>
        </authorList>
    </citation>
    <scope>NUCLEOTIDE SEQUENCE [LARGE SCALE GENOMIC DNA]</scope>
</reference>
<feature type="region of interest" description="Disordered" evidence="1">
    <location>
        <begin position="1"/>
        <end position="31"/>
    </location>
</feature>
<feature type="non-terminal residue" evidence="2">
    <location>
        <position position="31"/>
    </location>
</feature>
<comment type="caution">
    <text evidence="2">The sequence shown here is derived from an EMBL/GenBank/DDBJ whole genome shotgun (WGS) entry which is preliminary data.</text>
</comment>
<gene>
    <name evidence="2" type="ORF">chiPu_0027883</name>
</gene>
<name>A0A401TM63_CHIPU</name>
<keyword evidence="3" id="KW-1185">Reference proteome</keyword>
<dbReference type="AlphaFoldDB" id="A0A401TM63"/>